<evidence type="ECO:0000313" key="1">
    <source>
        <dbReference type="EMBL" id="EHL00499.1"/>
    </source>
</evidence>
<sequence>MPGMGGGIVSSEGKVMPFVGSLPPGTPFPVAIVAFPHYCPLQSIAISLATPAALDELVAMPEILEFFLVVGNSLVTVTRDCSNLVDMHVSHSATSASPTGLIVFNVDEELV</sequence>
<gene>
    <name evidence="1" type="ORF">M7I_3585</name>
</gene>
<dbReference type="AlphaFoldDB" id="H0ELW2"/>
<protein>
    <submittedName>
        <fullName evidence="1">Uncharacterized protein</fullName>
    </submittedName>
</protein>
<organism evidence="1 2">
    <name type="scientific">Glarea lozoyensis (strain ATCC 74030 / MF5533)</name>
    <dbReference type="NCBI Taxonomy" id="1104152"/>
    <lineage>
        <taxon>Eukaryota</taxon>
        <taxon>Fungi</taxon>
        <taxon>Dikarya</taxon>
        <taxon>Ascomycota</taxon>
        <taxon>Pezizomycotina</taxon>
        <taxon>Leotiomycetes</taxon>
        <taxon>Helotiales</taxon>
        <taxon>Helotiaceae</taxon>
        <taxon>Glarea</taxon>
    </lineage>
</organism>
<dbReference type="Proteomes" id="UP000005446">
    <property type="component" value="Unassembled WGS sequence"/>
</dbReference>
<dbReference type="HOGENOM" id="CLU_2158672_0_0_1"/>
<comment type="caution">
    <text evidence="1">The sequence shown here is derived from an EMBL/GenBank/DDBJ whole genome shotgun (WGS) entry which is preliminary data.</text>
</comment>
<dbReference type="InParanoid" id="H0ELW2"/>
<accession>H0ELW2</accession>
<reference evidence="1 2" key="1">
    <citation type="journal article" date="2012" name="Eukaryot. Cell">
        <title>Genome sequence of the fungus Glarea lozoyensis: the first genome sequence of a species from the Helotiaceae family.</title>
        <authorList>
            <person name="Youssar L."/>
            <person name="Gruening B.A."/>
            <person name="Erxleben A."/>
            <person name="Guenther S."/>
            <person name="Huettel W."/>
        </authorList>
    </citation>
    <scope>NUCLEOTIDE SEQUENCE [LARGE SCALE GENOMIC DNA]</scope>
    <source>
        <strain evidence="2">ATCC 74030 / MF5533</strain>
    </source>
</reference>
<evidence type="ECO:0000313" key="2">
    <source>
        <dbReference type="Proteomes" id="UP000005446"/>
    </source>
</evidence>
<proteinExistence type="predicted"/>
<keyword evidence="2" id="KW-1185">Reference proteome</keyword>
<dbReference type="EMBL" id="AGUE01000080">
    <property type="protein sequence ID" value="EHL00499.1"/>
    <property type="molecule type" value="Genomic_DNA"/>
</dbReference>
<name>H0ELW2_GLAL7</name>